<reference evidence="23" key="1">
    <citation type="submission" date="2023-08" db="EMBL/GenBank/DDBJ databases">
        <title>The draft genome of Tsukamurella strandjordii strain 050030.</title>
        <authorList>
            <person name="Zhao F."/>
            <person name="Feng Y."/>
            <person name="Zong Z."/>
        </authorList>
    </citation>
    <scope>NUCLEOTIDE SEQUENCE</scope>
    <source>
        <strain evidence="23">050030</strain>
    </source>
</reference>
<name>A0AA90NE52_9ACTN</name>
<keyword evidence="7" id="KW-0004">4Fe-4S</keyword>
<comment type="cofactor">
    <cofactor evidence="1">
        <name>FMN</name>
        <dbReference type="ChEBI" id="CHEBI:58210"/>
    </cofactor>
</comment>
<dbReference type="GO" id="GO:0010181">
    <property type="term" value="F:FMN binding"/>
    <property type="evidence" value="ECO:0007669"/>
    <property type="project" value="InterPro"/>
</dbReference>
<dbReference type="PRINTS" id="PR00369">
    <property type="entry name" value="FLAVODOXIN"/>
</dbReference>
<dbReference type="PANTHER" id="PTHR43105">
    <property type="entry name" value="RESPIRATORY NITRATE REDUCTASE"/>
    <property type="match status" value="1"/>
</dbReference>
<evidence type="ECO:0000256" key="18">
    <source>
        <dbReference type="ARBA" id="ARBA00052219"/>
    </source>
</evidence>
<dbReference type="InterPro" id="IPR006657">
    <property type="entry name" value="MoPterin_dinucl-bd_dom"/>
</dbReference>
<evidence type="ECO:0000256" key="14">
    <source>
        <dbReference type="ARBA" id="ARBA00023002"/>
    </source>
</evidence>
<dbReference type="EC" id="1.8.1.2" evidence="6"/>
<dbReference type="SUPFAM" id="SSF52343">
    <property type="entry name" value="Ferredoxin reductase-like, C-terminal NADP-linked domain"/>
    <property type="match status" value="1"/>
</dbReference>
<evidence type="ECO:0000256" key="8">
    <source>
        <dbReference type="ARBA" id="ARBA00022505"/>
    </source>
</evidence>
<evidence type="ECO:0000256" key="17">
    <source>
        <dbReference type="ARBA" id="ARBA00023063"/>
    </source>
</evidence>
<dbReference type="InterPro" id="IPR008254">
    <property type="entry name" value="Flavodoxin/NO_synth"/>
</dbReference>
<protein>
    <recommendedName>
        <fullName evidence="6">assimilatory sulfite reductase (NADPH)</fullName>
        <ecNumber evidence="6">1.8.1.2</ecNumber>
    </recommendedName>
</protein>
<dbReference type="Gene3D" id="1.20.990.10">
    <property type="entry name" value="NADPH-cytochrome p450 Reductase, Chain A, domain 3"/>
    <property type="match status" value="1"/>
</dbReference>
<evidence type="ECO:0000256" key="7">
    <source>
        <dbReference type="ARBA" id="ARBA00022485"/>
    </source>
</evidence>
<organism evidence="23 24">
    <name type="scientific">Tsukamurella strandjordii</name>
    <dbReference type="NCBI Taxonomy" id="147577"/>
    <lineage>
        <taxon>Bacteria</taxon>
        <taxon>Bacillati</taxon>
        <taxon>Actinomycetota</taxon>
        <taxon>Actinomycetes</taxon>
        <taxon>Mycobacteriales</taxon>
        <taxon>Tsukamurellaceae</taxon>
        <taxon>Tsukamurella</taxon>
    </lineage>
</organism>
<dbReference type="InterPro" id="IPR023173">
    <property type="entry name" value="NADPH_Cyt_P450_Rdtase_alpha"/>
</dbReference>
<dbReference type="Pfam" id="PF00667">
    <property type="entry name" value="FAD_binding_1"/>
    <property type="match status" value="1"/>
</dbReference>
<dbReference type="Gene3D" id="2.40.40.20">
    <property type="match status" value="1"/>
</dbReference>
<dbReference type="GO" id="GO:0043546">
    <property type="term" value="F:molybdopterin cofactor binding"/>
    <property type="evidence" value="ECO:0007669"/>
    <property type="project" value="InterPro"/>
</dbReference>
<dbReference type="InterPro" id="IPR039261">
    <property type="entry name" value="FNR_nucleotide-bd"/>
</dbReference>
<dbReference type="InterPro" id="IPR006963">
    <property type="entry name" value="Mopterin_OxRdtase_4Fe-4S_dom"/>
</dbReference>
<dbReference type="Gene3D" id="3.40.228.10">
    <property type="entry name" value="Dimethylsulfoxide Reductase, domain 2"/>
    <property type="match status" value="1"/>
</dbReference>
<dbReference type="Gene3D" id="3.40.50.740">
    <property type="match status" value="1"/>
</dbReference>
<dbReference type="CDD" id="cd02791">
    <property type="entry name" value="MopB_CT_Nitrate-R-NapA-like"/>
    <property type="match status" value="1"/>
</dbReference>
<keyword evidence="11" id="KW-0479">Metal-binding</keyword>
<dbReference type="Pfam" id="PF00384">
    <property type="entry name" value="Molybdopterin"/>
    <property type="match status" value="1"/>
</dbReference>
<evidence type="ECO:0000256" key="16">
    <source>
        <dbReference type="ARBA" id="ARBA00023014"/>
    </source>
</evidence>
<evidence type="ECO:0000313" key="24">
    <source>
        <dbReference type="Proteomes" id="UP001178281"/>
    </source>
</evidence>
<dbReference type="InterPro" id="IPR009010">
    <property type="entry name" value="Asp_de-COase-like_dom_sf"/>
</dbReference>
<sequence>MDIDTVCGYCGVGCGLTLQVRDGVVTKSFGTPSHPANRGRLCTKGSTTVDLLTAGGRQARAEMRGTRDDARGAVALDEAIAATGRRLRAIRDAHGPDAIALYVSGQMTLEAQYLATKLAKGFLRTQWIESNSRLCMASAGTGYKQSLGADGPPGSYDDLDHADVFLVMGANMADCHPILFLRMMDRVKAGAKLIVVDPRRTATAAKADLHLQIRPGTDLALLNGLLALMVGKGAVDRDFVDRYTEGWDAMPPLLEEYPLDRVAEITGLAAADIDAAAELIAGAANWTSLWTMGLNQSTHGTWNTVALCNLHLATGAICRTGSGPFSLTGQPNAMGGREMGYMGPGLPGQRSALDDGDRAHVEELWGLPAGTIRTEAGTGTVEMYREMAAGNIKAAWIICTNPVASMANRSTVIDALRSVDLVVVQDAYTGTETAEYADVVLPAALWAETDGVMVNSERNLTRTVAAVAPPGDALPDWKLICLVAAELGYGEHFDYPDAEAVFDELKAFDNPRTGWDVRGVDHARLEQGPVQWPAPPGAPDRNPIRYLDADRGLRFATPSGRARFLPRPYLPPAELPDDEYPMLLTTGRLAHQWHTMTKTGRVAKLNRLNPAPFLQLHPEDAERMGLRAGTQVRVSSRRGGATLPVEVDEAVRPGVCFAPMHFADAFGEEVAVNAVTNDAVDPESLQPEFKVSAVALTPVPAESTTAAPAPQQPASPLAAALAPYTSGPGELSAEASGFLGGLLTGLSAAPPSGVPTVPPSAPLEPIARAWLEGVLAGVYGSAADTGSPDEGPAVTIVWASQTGTAEAYAADCATALAGAGLTTTVVGAELLAPSQLTGTVVFVVATTGDGDAPDNGVALWDALAAAEPGDLTDLRFSVLGFGDPSYADFCGFARKLDARLEHLGATRIAPRASCEPDYADTAAAWLGTVTTALAPGTAPASTPSPADSAPSRNHPLRTTLLESERLSGPGSAKDVRRFTFALPASELSYRAGDALGVWPRNSGAIIEEFCARTGVDRDTEGLEHKDLTRITPELLRFVASRSSAGGELQPVIDEPTRFAQWTWGRQLPDLLAAHPVTADAEEWTALLRPLTPRLYSISSSPREDPDRVSVTVSVVGFEHEGVRRAGVCSSHLAGLTAGDEVRVFVQPTRAFLPPDDPQAPVIMIGPGTGVAPFRGFLRDRAHSGATGPNWLFFGEQHAATDFYYREELDALTADGVLTRIDTAFSRDTAEKVYVQDRMRENAAELWRWIRGGAYVYVCGDASRMARDVDETLRGIVAEHGHMAPRSADAYVAALSAEHRYVRDVY</sequence>
<dbReference type="InterPro" id="IPR017927">
    <property type="entry name" value="FAD-bd_FR_type"/>
</dbReference>
<dbReference type="RefSeq" id="WP_305111507.1">
    <property type="nucleotide sequence ID" value="NZ_JAUTIX010000004.1"/>
</dbReference>
<keyword evidence="14" id="KW-0560">Oxidoreductase</keyword>
<dbReference type="InterPro" id="IPR006656">
    <property type="entry name" value="Mopterin_OxRdtase"/>
</dbReference>
<gene>
    <name evidence="23" type="ORF">Q7X28_12240</name>
</gene>
<comment type="similarity">
    <text evidence="5">Belongs to the prokaryotic molybdopterin-containing oxidoreductase family. NasA/NapA/NarB subfamily.</text>
</comment>
<evidence type="ECO:0000256" key="9">
    <source>
        <dbReference type="ARBA" id="ARBA00022630"/>
    </source>
</evidence>
<dbReference type="GO" id="GO:0046872">
    <property type="term" value="F:metal ion binding"/>
    <property type="evidence" value="ECO:0007669"/>
    <property type="project" value="UniProtKB-KW"/>
</dbReference>
<dbReference type="PROSITE" id="PS51669">
    <property type="entry name" value="4FE4S_MOW_BIS_MGD"/>
    <property type="match status" value="1"/>
</dbReference>
<evidence type="ECO:0000256" key="13">
    <source>
        <dbReference type="ARBA" id="ARBA00022857"/>
    </source>
</evidence>
<evidence type="ECO:0000256" key="1">
    <source>
        <dbReference type="ARBA" id="ARBA00001917"/>
    </source>
</evidence>
<comment type="catalytic activity">
    <reaction evidence="18">
        <text>hydrogen sulfide + 3 NADP(+) + 3 H2O = sulfite + 3 NADPH + 4 H(+)</text>
        <dbReference type="Rhea" id="RHEA:13801"/>
        <dbReference type="ChEBI" id="CHEBI:15377"/>
        <dbReference type="ChEBI" id="CHEBI:15378"/>
        <dbReference type="ChEBI" id="CHEBI:17359"/>
        <dbReference type="ChEBI" id="CHEBI:29919"/>
        <dbReference type="ChEBI" id="CHEBI:57783"/>
        <dbReference type="ChEBI" id="CHEBI:58349"/>
        <dbReference type="EC" id="1.8.1.2"/>
    </reaction>
</comment>
<dbReference type="SMART" id="SM00926">
    <property type="entry name" value="Molybdop_Fe4S4"/>
    <property type="match status" value="1"/>
</dbReference>
<evidence type="ECO:0000256" key="19">
    <source>
        <dbReference type="SAM" id="MobiDB-lite"/>
    </source>
</evidence>
<keyword evidence="16" id="KW-0411">Iron-sulfur</keyword>
<dbReference type="Gene3D" id="3.40.50.80">
    <property type="entry name" value="Nucleotide-binding domain of ferredoxin-NADP reductase (FNR) module"/>
    <property type="match status" value="1"/>
</dbReference>
<comment type="caution">
    <text evidence="23">The sequence shown here is derived from an EMBL/GenBank/DDBJ whole genome shotgun (WGS) entry which is preliminary data.</text>
</comment>
<evidence type="ECO:0000313" key="23">
    <source>
        <dbReference type="EMBL" id="MDP0398697.1"/>
    </source>
</evidence>
<dbReference type="PROSITE" id="PS50902">
    <property type="entry name" value="FLAVODOXIN_LIKE"/>
    <property type="match status" value="1"/>
</dbReference>
<accession>A0AA90NE52</accession>
<dbReference type="Gene3D" id="2.20.25.90">
    <property type="entry name" value="ADC-like domains"/>
    <property type="match status" value="1"/>
</dbReference>
<evidence type="ECO:0000259" key="20">
    <source>
        <dbReference type="PROSITE" id="PS50902"/>
    </source>
</evidence>
<dbReference type="Pfam" id="PF01568">
    <property type="entry name" value="Molydop_binding"/>
    <property type="match status" value="1"/>
</dbReference>
<dbReference type="PANTHER" id="PTHR43105:SF9">
    <property type="entry name" value="NADPH-FE(3+) OXIDOREDUCTASE SUBUNIT ALPHA"/>
    <property type="match status" value="1"/>
</dbReference>
<dbReference type="InterPro" id="IPR001709">
    <property type="entry name" value="Flavoprot_Pyr_Nucl_cyt_Rdtase"/>
</dbReference>
<dbReference type="PRINTS" id="PR00371">
    <property type="entry name" value="FPNCR"/>
</dbReference>
<comment type="cofactor">
    <cofactor evidence="4">
        <name>FAD</name>
        <dbReference type="ChEBI" id="CHEBI:57692"/>
    </cofactor>
</comment>
<dbReference type="GO" id="GO:0051539">
    <property type="term" value="F:4 iron, 4 sulfur cluster binding"/>
    <property type="evidence" value="ECO:0007669"/>
    <property type="project" value="UniProtKB-KW"/>
</dbReference>
<keyword evidence="10" id="KW-0288">FMN</keyword>
<feature type="domain" description="FAD-binding FR-type" evidence="21">
    <location>
        <begin position="953"/>
        <end position="1154"/>
    </location>
</feature>
<dbReference type="FunFam" id="3.40.50.80:FF:000001">
    <property type="entry name" value="NADPH--cytochrome P450 reductase 1"/>
    <property type="match status" value="1"/>
</dbReference>
<dbReference type="CDD" id="cd02754">
    <property type="entry name" value="MopB_Nitrate-R-NapA-like"/>
    <property type="match status" value="1"/>
</dbReference>
<keyword evidence="17" id="KW-0534">Nitrate assimilation</keyword>
<dbReference type="EMBL" id="JAUTIX010000004">
    <property type="protein sequence ID" value="MDP0398697.1"/>
    <property type="molecule type" value="Genomic_DNA"/>
</dbReference>
<keyword evidence="12" id="KW-0274">FAD</keyword>
<evidence type="ECO:0000256" key="10">
    <source>
        <dbReference type="ARBA" id="ARBA00022643"/>
    </source>
</evidence>
<keyword evidence="24" id="KW-1185">Reference proteome</keyword>
<feature type="compositionally biased region" description="Low complexity" evidence="19">
    <location>
        <begin position="935"/>
        <end position="951"/>
    </location>
</feature>
<dbReference type="GO" id="GO:0016020">
    <property type="term" value="C:membrane"/>
    <property type="evidence" value="ECO:0007669"/>
    <property type="project" value="TreeGrafter"/>
</dbReference>
<evidence type="ECO:0000256" key="5">
    <source>
        <dbReference type="ARBA" id="ARBA00008747"/>
    </source>
</evidence>
<evidence type="ECO:0000256" key="11">
    <source>
        <dbReference type="ARBA" id="ARBA00022723"/>
    </source>
</evidence>
<comment type="cofactor">
    <cofactor evidence="3">
        <name>[4Fe-4S] cluster</name>
        <dbReference type="ChEBI" id="CHEBI:49883"/>
    </cofactor>
</comment>
<dbReference type="InterPro" id="IPR017938">
    <property type="entry name" value="Riboflavin_synthase-like_b-brl"/>
</dbReference>
<dbReference type="InterPro" id="IPR003097">
    <property type="entry name" value="CysJ-like_FAD-binding"/>
</dbReference>
<dbReference type="Pfam" id="PF04879">
    <property type="entry name" value="Molybdop_Fe4S4"/>
    <property type="match status" value="1"/>
</dbReference>
<dbReference type="GO" id="GO:0004783">
    <property type="term" value="F:sulfite reductase (NADPH) activity"/>
    <property type="evidence" value="ECO:0007669"/>
    <property type="project" value="UniProtKB-EC"/>
</dbReference>
<evidence type="ECO:0000256" key="2">
    <source>
        <dbReference type="ARBA" id="ARBA00001942"/>
    </source>
</evidence>
<dbReference type="InterPro" id="IPR041957">
    <property type="entry name" value="CT_Nitrate-R-NapA-like"/>
</dbReference>
<feature type="domain" description="4Fe-4S Mo/W bis-MGD-type" evidence="22">
    <location>
        <begin position="1"/>
        <end position="56"/>
    </location>
</feature>
<dbReference type="Proteomes" id="UP001178281">
    <property type="component" value="Unassembled WGS sequence"/>
</dbReference>
<dbReference type="InterPro" id="IPR029039">
    <property type="entry name" value="Flavoprotein-like_sf"/>
</dbReference>
<evidence type="ECO:0000256" key="3">
    <source>
        <dbReference type="ARBA" id="ARBA00001966"/>
    </source>
</evidence>
<evidence type="ECO:0000256" key="4">
    <source>
        <dbReference type="ARBA" id="ARBA00001974"/>
    </source>
</evidence>
<evidence type="ECO:0000259" key="22">
    <source>
        <dbReference type="PROSITE" id="PS51669"/>
    </source>
</evidence>
<evidence type="ECO:0000256" key="15">
    <source>
        <dbReference type="ARBA" id="ARBA00023004"/>
    </source>
</evidence>
<dbReference type="Pfam" id="PF00258">
    <property type="entry name" value="Flavodoxin_1"/>
    <property type="match status" value="1"/>
</dbReference>
<dbReference type="SUPFAM" id="SSF53706">
    <property type="entry name" value="Formate dehydrogenase/DMSO reductase, domains 1-3"/>
    <property type="match status" value="1"/>
</dbReference>
<dbReference type="CDD" id="cd06199">
    <property type="entry name" value="SiR"/>
    <property type="match status" value="1"/>
</dbReference>
<dbReference type="GO" id="GO:0042128">
    <property type="term" value="P:nitrate assimilation"/>
    <property type="evidence" value="ECO:0007669"/>
    <property type="project" value="UniProtKB-KW"/>
</dbReference>
<keyword evidence="15" id="KW-0408">Iron</keyword>
<keyword evidence="9" id="KW-0285">Flavoprotein</keyword>
<keyword evidence="8" id="KW-0500">Molybdenum</keyword>
<comment type="cofactor">
    <cofactor evidence="2">
        <name>Mo-bis(molybdopterin guanine dinucleotide)</name>
        <dbReference type="ChEBI" id="CHEBI:60539"/>
    </cofactor>
</comment>
<feature type="region of interest" description="Disordered" evidence="19">
    <location>
        <begin position="935"/>
        <end position="954"/>
    </location>
</feature>
<proteinExistence type="inferred from homology"/>
<dbReference type="Pfam" id="PF00175">
    <property type="entry name" value="NAD_binding_1"/>
    <property type="match status" value="1"/>
</dbReference>
<dbReference type="SUPFAM" id="SSF50692">
    <property type="entry name" value="ADC-like"/>
    <property type="match status" value="1"/>
</dbReference>
<dbReference type="PROSITE" id="PS00551">
    <property type="entry name" value="MOLYBDOPTERIN_PROK_1"/>
    <property type="match status" value="1"/>
</dbReference>
<dbReference type="Gene3D" id="3.40.50.360">
    <property type="match status" value="1"/>
</dbReference>
<dbReference type="SUPFAM" id="SSF63380">
    <property type="entry name" value="Riboflavin synthase domain-like"/>
    <property type="match status" value="1"/>
</dbReference>
<dbReference type="InterPro" id="IPR001094">
    <property type="entry name" value="Flavdoxin-like"/>
</dbReference>
<feature type="domain" description="Flavodoxin-like" evidence="20">
    <location>
        <begin position="794"/>
        <end position="930"/>
    </location>
</feature>
<dbReference type="SUPFAM" id="SSF52218">
    <property type="entry name" value="Flavoproteins"/>
    <property type="match status" value="1"/>
</dbReference>
<evidence type="ECO:0000259" key="21">
    <source>
        <dbReference type="PROSITE" id="PS51384"/>
    </source>
</evidence>
<evidence type="ECO:0000256" key="12">
    <source>
        <dbReference type="ARBA" id="ARBA00022827"/>
    </source>
</evidence>
<dbReference type="PROSITE" id="PS51384">
    <property type="entry name" value="FAD_FR"/>
    <property type="match status" value="1"/>
</dbReference>
<dbReference type="Gene3D" id="2.40.30.10">
    <property type="entry name" value="Translation factors"/>
    <property type="match status" value="1"/>
</dbReference>
<keyword evidence="13" id="KW-0521">NADP</keyword>
<dbReference type="InterPro" id="IPR001433">
    <property type="entry name" value="OxRdtase_FAD/NAD-bd"/>
</dbReference>
<dbReference type="InterPro" id="IPR050123">
    <property type="entry name" value="Prok_molybdopt-oxidoreductase"/>
</dbReference>
<dbReference type="InterPro" id="IPR027467">
    <property type="entry name" value="MopterinOxRdtase_cofactor_BS"/>
</dbReference>
<evidence type="ECO:0000256" key="6">
    <source>
        <dbReference type="ARBA" id="ARBA00012604"/>
    </source>
</evidence>